<evidence type="ECO:0000256" key="3">
    <source>
        <dbReference type="ARBA" id="ARBA00022737"/>
    </source>
</evidence>
<dbReference type="InterPro" id="IPR050179">
    <property type="entry name" value="Trans_hexapeptide_repeat"/>
</dbReference>
<dbReference type="GO" id="GO:0016746">
    <property type="term" value="F:acyltransferase activity"/>
    <property type="evidence" value="ECO:0007669"/>
    <property type="project" value="UniProtKB-KW"/>
</dbReference>
<dbReference type="InterPro" id="IPR011004">
    <property type="entry name" value="Trimer_LpxA-like_sf"/>
</dbReference>
<dbReference type="PANTHER" id="PTHR43300">
    <property type="entry name" value="ACETYLTRANSFERASE"/>
    <property type="match status" value="1"/>
</dbReference>
<dbReference type="AlphaFoldDB" id="A0A7W6BYQ4"/>
<evidence type="ECO:0008006" key="7">
    <source>
        <dbReference type="Google" id="ProtNLM"/>
    </source>
</evidence>
<comment type="similarity">
    <text evidence="1">Belongs to the transferase hexapeptide repeat family.</text>
</comment>
<dbReference type="CDD" id="cd03349">
    <property type="entry name" value="LbH_XAT"/>
    <property type="match status" value="1"/>
</dbReference>
<evidence type="ECO:0000256" key="2">
    <source>
        <dbReference type="ARBA" id="ARBA00022679"/>
    </source>
</evidence>
<dbReference type="NCBIfam" id="TIGR03308">
    <property type="entry name" value="phn_thr-fam"/>
    <property type="match status" value="1"/>
</dbReference>
<keyword evidence="3" id="KW-0677">Repeat</keyword>
<protein>
    <recommendedName>
        <fullName evidence="7">Phosphonate metabolim protein, transferase hexapeptide repeat family</fullName>
    </recommendedName>
</protein>
<keyword evidence="6" id="KW-1185">Reference proteome</keyword>
<reference evidence="5 6" key="1">
    <citation type="submission" date="2020-08" db="EMBL/GenBank/DDBJ databases">
        <title>Genomic Encyclopedia of Type Strains, Phase IV (KMG-IV): sequencing the most valuable type-strain genomes for metagenomic binning, comparative biology and taxonomic classification.</title>
        <authorList>
            <person name="Goeker M."/>
        </authorList>
    </citation>
    <scope>NUCLEOTIDE SEQUENCE [LARGE SCALE GENOMIC DNA]</scope>
    <source>
        <strain evidence="5 6">DSM 25024</strain>
    </source>
</reference>
<evidence type="ECO:0000313" key="5">
    <source>
        <dbReference type="EMBL" id="MBB3935232.1"/>
    </source>
</evidence>
<evidence type="ECO:0000256" key="4">
    <source>
        <dbReference type="ARBA" id="ARBA00023315"/>
    </source>
</evidence>
<dbReference type="InterPro" id="IPR018357">
    <property type="entry name" value="Hexapep_transf_CS"/>
</dbReference>
<evidence type="ECO:0000256" key="1">
    <source>
        <dbReference type="ARBA" id="ARBA00007274"/>
    </source>
</evidence>
<comment type="caution">
    <text evidence="5">The sequence shown here is derived from an EMBL/GenBank/DDBJ whole genome shotgun (WGS) entry which is preliminary data.</text>
</comment>
<name>A0A7W6BYQ4_9HYPH</name>
<evidence type="ECO:0000313" key="6">
    <source>
        <dbReference type="Proteomes" id="UP000531216"/>
    </source>
</evidence>
<dbReference type="OrthoDB" id="9815592at2"/>
<dbReference type="PROSITE" id="PS00101">
    <property type="entry name" value="HEXAPEP_TRANSFERASES"/>
    <property type="match status" value="1"/>
</dbReference>
<organism evidence="5 6">
    <name type="scientific">Aureimonas phyllosphaerae</name>
    <dbReference type="NCBI Taxonomy" id="1166078"/>
    <lineage>
        <taxon>Bacteria</taxon>
        <taxon>Pseudomonadati</taxon>
        <taxon>Pseudomonadota</taxon>
        <taxon>Alphaproteobacteria</taxon>
        <taxon>Hyphomicrobiales</taxon>
        <taxon>Aurantimonadaceae</taxon>
        <taxon>Aureimonas</taxon>
    </lineage>
</organism>
<dbReference type="EMBL" id="JACIDO010000002">
    <property type="protein sequence ID" value="MBB3935232.1"/>
    <property type="molecule type" value="Genomic_DNA"/>
</dbReference>
<proteinExistence type="inferred from homology"/>
<accession>A0A7W6BYQ4</accession>
<dbReference type="Pfam" id="PF00132">
    <property type="entry name" value="Hexapep"/>
    <property type="match status" value="1"/>
</dbReference>
<dbReference type="Gene3D" id="2.160.10.10">
    <property type="entry name" value="Hexapeptide repeat proteins"/>
    <property type="match status" value="1"/>
</dbReference>
<keyword evidence="4" id="KW-0012">Acyltransferase</keyword>
<dbReference type="PANTHER" id="PTHR43300:SF11">
    <property type="entry name" value="ACETYLTRANSFERASE RV3034C-RELATED"/>
    <property type="match status" value="1"/>
</dbReference>
<dbReference type="RefSeq" id="WP_090959635.1">
    <property type="nucleotide sequence ID" value="NZ_FOOA01000002.1"/>
</dbReference>
<sequence length="220" mass="24351">MPKLSERTPYIHPTAETETTSFGRYTEVEARSVLTETVLGDYSYVMQDCRIFAARIGKFVNIAASVRINATNHPVWRATLHHFTYRAGDYFEGAEDEADFFEARRENTVNIGHDVWIGHGVTVLPGITIGNGAVVGSGAVVTRDVAPYTIVGGVPSRPIRDRFGPGVGERMDALGWWDWPHDTLHAALEDFRTLDASAFLDRYEGVTEPSSARHANRIAS</sequence>
<gene>
    <name evidence="5" type="ORF">GGR05_001360</name>
</gene>
<dbReference type="InterPro" id="IPR001451">
    <property type="entry name" value="Hexapep"/>
</dbReference>
<dbReference type="SUPFAM" id="SSF51161">
    <property type="entry name" value="Trimeric LpxA-like enzymes"/>
    <property type="match status" value="1"/>
</dbReference>
<keyword evidence="2" id="KW-0808">Transferase</keyword>
<dbReference type="InterPro" id="IPR017694">
    <property type="entry name" value="Phosphonate_tfrase_rpt"/>
</dbReference>
<dbReference type="Proteomes" id="UP000531216">
    <property type="component" value="Unassembled WGS sequence"/>
</dbReference>